<dbReference type="SMART" id="SM00387">
    <property type="entry name" value="HATPase_c"/>
    <property type="match status" value="1"/>
</dbReference>
<dbReference type="Pfam" id="PF02518">
    <property type="entry name" value="HATPase_c"/>
    <property type="match status" value="1"/>
</dbReference>
<dbReference type="CDD" id="cd00082">
    <property type="entry name" value="HisKA"/>
    <property type="match status" value="1"/>
</dbReference>
<dbReference type="InterPro" id="IPR036097">
    <property type="entry name" value="HisK_dim/P_sf"/>
</dbReference>
<dbReference type="InterPro" id="IPR003594">
    <property type="entry name" value="HATPase_dom"/>
</dbReference>
<evidence type="ECO:0000313" key="14">
    <source>
        <dbReference type="Proteomes" id="UP001202831"/>
    </source>
</evidence>
<keyword evidence="4" id="KW-0472">Membrane</keyword>
<comment type="caution">
    <text evidence="13">The sequence shown here is derived from an EMBL/GenBank/DDBJ whole genome shotgun (WGS) entry which is preliminary data.</text>
</comment>
<dbReference type="SUPFAM" id="SSF158472">
    <property type="entry name" value="HAMP domain-like"/>
    <property type="match status" value="1"/>
</dbReference>
<keyword evidence="10" id="KW-0175">Coiled coil</keyword>
<evidence type="ECO:0000256" key="2">
    <source>
        <dbReference type="ARBA" id="ARBA00004651"/>
    </source>
</evidence>
<evidence type="ECO:0000259" key="12">
    <source>
        <dbReference type="PROSITE" id="PS50885"/>
    </source>
</evidence>
<dbReference type="InterPro" id="IPR005467">
    <property type="entry name" value="His_kinase_dom"/>
</dbReference>
<accession>A0ABT0N886</accession>
<evidence type="ECO:0000256" key="9">
    <source>
        <dbReference type="ARBA" id="ARBA00022840"/>
    </source>
</evidence>
<keyword evidence="8" id="KW-0418">Kinase</keyword>
<dbReference type="Gene3D" id="3.30.565.10">
    <property type="entry name" value="Histidine kinase-like ATPase, C-terminal domain"/>
    <property type="match status" value="1"/>
</dbReference>
<evidence type="ECO:0000256" key="3">
    <source>
        <dbReference type="ARBA" id="ARBA00012438"/>
    </source>
</evidence>
<keyword evidence="4" id="KW-1003">Cell membrane</keyword>
<dbReference type="PROSITE" id="PS50109">
    <property type="entry name" value="HIS_KIN"/>
    <property type="match status" value="1"/>
</dbReference>
<comment type="catalytic activity">
    <reaction evidence="1">
        <text>ATP + protein L-histidine = ADP + protein N-phospho-L-histidine.</text>
        <dbReference type="EC" id="2.7.13.3"/>
    </reaction>
</comment>
<evidence type="ECO:0000259" key="11">
    <source>
        <dbReference type="PROSITE" id="PS50109"/>
    </source>
</evidence>
<dbReference type="InterPro" id="IPR003660">
    <property type="entry name" value="HAMP_dom"/>
</dbReference>
<dbReference type="SMART" id="SM00304">
    <property type="entry name" value="HAMP"/>
    <property type="match status" value="1"/>
</dbReference>
<dbReference type="SUPFAM" id="SSF47384">
    <property type="entry name" value="Homodimeric domain of signal transducing histidine kinase"/>
    <property type="match status" value="1"/>
</dbReference>
<dbReference type="InterPro" id="IPR004358">
    <property type="entry name" value="Sig_transdc_His_kin-like_C"/>
</dbReference>
<dbReference type="GO" id="GO:0005524">
    <property type="term" value="F:ATP binding"/>
    <property type="evidence" value="ECO:0007669"/>
    <property type="project" value="UniProtKB-KW"/>
</dbReference>
<dbReference type="Pfam" id="PF00512">
    <property type="entry name" value="HisKA"/>
    <property type="match status" value="1"/>
</dbReference>
<dbReference type="SMART" id="SM00388">
    <property type="entry name" value="HisKA"/>
    <property type="match status" value="1"/>
</dbReference>
<dbReference type="InterPro" id="IPR003661">
    <property type="entry name" value="HisK_dim/P_dom"/>
</dbReference>
<dbReference type="Gene3D" id="6.10.340.10">
    <property type="match status" value="1"/>
</dbReference>
<dbReference type="CDD" id="cd06225">
    <property type="entry name" value="HAMP"/>
    <property type="match status" value="1"/>
</dbReference>
<reference evidence="13 14" key="1">
    <citation type="submission" date="2022-01" db="EMBL/GenBank/DDBJ databases">
        <title>Whole genome-based taxonomy of the Shewanellaceae.</title>
        <authorList>
            <person name="Martin-Rodriguez A.J."/>
        </authorList>
    </citation>
    <scope>NUCLEOTIDE SEQUENCE [LARGE SCALE GENOMIC DNA]</scope>
    <source>
        <strain evidence="13 14">DSM 21332</strain>
    </source>
</reference>
<evidence type="ECO:0000256" key="4">
    <source>
        <dbReference type="ARBA" id="ARBA00022475"/>
    </source>
</evidence>
<dbReference type="SUPFAM" id="SSF55874">
    <property type="entry name" value="ATPase domain of HSP90 chaperone/DNA topoisomerase II/histidine kinase"/>
    <property type="match status" value="1"/>
</dbReference>
<gene>
    <name evidence="13" type="ORF">L2725_11055</name>
</gene>
<dbReference type="PANTHER" id="PTHR44936:SF10">
    <property type="entry name" value="SENSOR PROTEIN RSTB"/>
    <property type="match status" value="1"/>
</dbReference>
<evidence type="ECO:0000256" key="8">
    <source>
        <dbReference type="ARBA" id="ARBA00022777"/>
    </source>
</evidence>
<dbReference type="InterPro" id="IPR050980">
    <property type="entry name" value="2C_sensor_his_kinase"/>
</dbReference>
<keyword evidence="5" id="KW-0597">Phosphoprotein</keyword>
<feature type="domain" description="Histidine kinase" evidence="11">
    <location>
        <begin position="319"/>
        <end position="524"/>
    </location>
</feature>
<keyword evidence="9 13" id="KW-0067">ATP-binding</keyword>
<evidence type="ECO:0000313" key="13">
    <source>
        <dbReference type="EMBL" id="MCL2914305.1"/>
    </source>
</evidence>
<dbReference type="Proteomes" id="UP001202831">
    <property type="component" value="Unassembled WGS sequence"/>
</dbReference>
<dbReference type="PRINTS" id="PR00344">
    <property type="entry name" value="BCTRLSENSOR"/>
</dbReference>
<dbReference type="RefSeq" id="WP_249249015.1">
    <property type="nucleotide sequence ID" value="NZ_JAKIKT010000003.1"/>
</dbReference>
<feature type="coiled-coil region" evidence="10">
    <location>
        <begin position="114"/>
        <end position="193"/>
    </location>
</feature>
<evidence type="ECO:0000256" key="10">
    <source>
        <dbReference type="SAM" id="Coils"/>
    </source>
</evidence>
<keyword evidence="14" id="KW-1185">Reference proteome</keyword>
<evidence type="ECO:0000256" key="5">
    <source>
        <dbReference type="ARBA" id="ARBA00022553"/>
    </source>
</evidence>
<dbReference type="PROSITE" id="PS50885">
    <property type="entry name" value="HAMP"/>
    <property type="match status" value="1"/>
</dbReference>
<evidence type="ECO:0000256" key="1">
    <source>
        <dbReference type="ARBA" id="ARBA00000085"/>
    </source>
</evidence>
<organism evidence="13 14">
    <name type="scientific">Shewanella corallii</name>
    <dbReference type="NCBI Taxonomy" id="560080"/>
    <lineage>
        <taxon>Bacteria</taxon>
        <taxon>Pseudomonadati</taxon>
        <taxon>Pseudomonadota</taxon>
        <taxon>Gammaproteobacteria</taxon>
        <taxon>Alteromonadales</taxon>
        <taxon>Shewanellaceae</taxon>
        <taxon>Shewanella</taxon>
    </lineage>
</organism>
<name>A0ABT0N886_9GAMM</name>
<dbReference type="EC" id="2.7.13.3" evidence="3"/>
<keyword evidence="6" id="KW-0808">Transferase</keyword>
<dbReference type="EMBL" id="JAKIKT010000003">
    <property type="protein sequence ID" value="MCL2914305.1"/>
    <property type="molecule type" value="Genomic_DNA"/>
</dbReference>
<sequence length="525" mass="58432">MSIRRYLFLLLSAVIVLLSISQLFLAWFFKGQLEQEVQADSRALSRELVSVVFDSTVEFGPPPAPELEWIAREENRALVMELEKLGEQYGELSEVFTIVQGAGGDQYSINLDSADASTKALAEQKAAIAQAQKEIEEALLQARSSQVDTLRKKERELEELQQLWAEEVQRATAERYREKADEVLARLEEVNMSKGRVEFIASPGVVHQVDLTSRHTDDLLSRYVEWMLVLISVTGVGAILLASWVITWVSRPLTELADGHKQLGDGNLGVQIREQGVRELKRMLAGFNNMSRKLAELSQKEQLMAGQQHLAELGQITRGIAHSLRNPLQTLGMLSDSVEQCDTQQDKARLMEKMRKKIEMMDKQIQSLLTLSANGLSRTDALPVQAIVQDILLELSVTGQKVSSELELETGLTLTGAESELRSILHAVIVNACEASPEDNTRIKVEGMRTSTGLELRVTDWGKGLTAEQKQHLGEPHFTTKAEGTGMGLYIALRLLETHYGGEIEFADNPEGGTVAIIKFREESQ</sequence>
<dbReference type="PANTHER" id="PTHR44936">
    <property type="entry name" value="SENSOR PROTEIN CREC"/>
    <property type="match status" value="1"/>
</dbReference>
<protein>
    <recommendedName>
        <fullName evidence="3">histidine kinase</fullName>
        <ecNumber evidence="3">2.7.13.3</ecNumber>
    </recommendedName>
</protein>
<dbReference type="Gene3D" id="1.10.287.130">
    <property type="match status" value="1"/>
</dbReference>
<evidence type="ECO:0000256" key="6">
    <source>
        <dbReference type="ARBA" id="ARBA00022679"/>
    </source>
</evidence>
<proteinExistence type="predicted"/>
<dbReference type="Pfam" id="PF00672">
    <property type="entry name" value="HAMP"/>
    <property type="match status" value="1"/>
</dbReference>
<dbReference type="InterPro" id="IPR036890">
    <property type="entry name" value="HATPase_C_sf"/>
</dbReference>
<feature type="domain" description="HAMP" evidence="12">
    <location>
        <begin position="247"/>
        <end position="299"/>
    </location>
</feature>
<evidence type="ECO:0000256" key="7">
    <source>
        <dbReference type="ARBA" id="ARBA00022741"/>
    </source>
</evidence>
<keyword evidence="7" id="KW-0547">Nucleotide-binding</keyword>
<comment type="subcellular location">
    <subcellularLocation>
        <location evidence="2">Cell membrane</location>
        <topology evidence="2">Multi-pass membrane protein</topology>
    </subcellularLocation>
</comment>